<keyword evidence="2" id="KW-1185">Reference proteome</keyword>
<evidence type="ECO:0000313" key="1">
    <source>
        <dbReference type="EMBL" id="KAJ7565938.1"/>
    </source>
</evidence>
<comment type="caution">
    <text evidence="1">The sequence shown here is derived from an EMBL/GenBank/DDBJ whole genome shotgun (WGS) entry which is preliminary data.</text>
</comment>
<reference evidence="2" key="1">
    <citation type="journal article" date="2024" name="Proc. Natl. Acad. Sci. U.S.A.">
        <title>Extraordinary preservation of gene collinearity over three hundred million years revealed in homosporous lycophytes.</title>
        <authorList>
            <person name="Li C."/>
            <person name="Wickell D."/>
            <person name="Kuo L.Y."/>
            <person name="Chen X."/>
            <person name="Nie B."/>
            <person name="Liao X."/>
            <person name="Peng D."/>
            <person name="Ji J."/>
            <person name="Jenkins J."/>
            <person name="Williams M."/>
            <person name="Shu S."/>
            <person name="Plott C."/>
            <person name="Barry K."/>
            <person name="Rajasekar S."/>
            <person name="Grimwood J."/>
            <person name="Han X."/>
            <person name="Sun S."/>
            <person name="Hou Z."/>
            <person name="He W."/>
            <person name="Dai G."/>
            <person name="Sun C."/>
            <person name="Schmutz J."/>
            <person name="Leebens-Mack J.H."/>
            <person name="Li F.W."/>
            <person name="Wang L."/>
        </authorList>
    </citation>
    <scope>NUCLEOTIDE SEQUENCE [LARGE SCALE GENOMIC DNA]</scope>
    <source>
        <strain evidence="2">cv. PW_Plant_1</strain>
    </source>
</reference>
<proteinExistence type="predicted"/>
<protein>
    <submittedName>
        <fullName evidence="1">Uncharacterized protein</fullName>
    </submittedName>
</protein>
<sequence>MSGKLFQALVDDPLLERDIGCMTGLLQMFERQHLLTEKRSGYRSTITSGVRSLPLSRSEAHRVPHANKHEDSQPMRKDYLDLVSHSKVHLHSNHISRLLSIDDENPVSFATFQDIFLRSSSSYKRQSATSSILLEGDSTRLSFHIKQHDREASDQNLFHPVWIDPTKARCRECEEALHFLDSIDASWRSAGVTNVMLGSCDKCQWDELHDRESMLDSHTNQPKRNSIDYVRRTDPTKRAGARKGIEEPLLKRIDDHITDSAKSAKDKSRWYASYKESPKMVERVREGPTRNNNSPIKVAKTSSLEPRNVSIHPPRFSYDGEESFRSSSDPQSMLYKSKEAPRYSLDGRESPRSFTDSLRSNYPGKPLERQSTRLLLDTARQLPLQIDSFESAKNESVECKRRSPNVVARLMGLEEMPERILPHQSNSFQTKLSTEAELLQELLDHSPLRHSAQARHTAIERSGSSFLHRTSEESLQKKPVSAGALSFLPSEQSKDTVEFQGKVALRPLLAPRHLMEIMPPPLKQKSLKLSSKSKSNENALTKEDKQSKQKPEFQDSRVFLAELEKQRRKFYTKESLKGYNNRSEEVFEGVLLKRFFHSVPTKKHEGSRECDKLRMESVSRQGQLLRSFSLQKQVHESGEASETSYQSGPKLDKIAQAHVDVASNMPTHSPRRKTKMNSKLEDHVTGTKSVRGVEKNMVPSASSPAKILVASPTIHCSKTSAKIASRAESLRDNDVSVSSKSSTRRASKSQKVIQSYLKSSDSKKVAQSLATHDRTDEAVTLRSQHIQKVHIEKQLTTTSVMECSKVPPLKSLGHKQKPTKSASNHDSQFHSKNRSAENGPFRSRIGHLKQSSKEKKGKKSFWSKPLQENALEMVMNFSDGQSAQSTGNAGLHSGISDVEMPSLKSYELEDVEIAEERELDTLHQQTRNTLADEISDSAVRDIMNESSRTRKEQSCTQIEMMIDTIQNSTTSTGQDPVNNLQEAENSSLETNPYASPADQEEVDHGCALHKCKNEPVTTKARAFQYDAFLELEMATPPESPSSIKYQPDKQIFMEDYFEEPPEQPSPLSVLDASLLLDACSPKVVHNSQNVNLEEFQAGSTGLKATQLSQAQDGHLKCRELDKMFEMGQSFGRESTSCAVNSTKDTTEYAKLDTPILAAGAVLGYKVQGKQVMLSEDEQFQYVQDILMAAQYADEVEVFGAKFDLNDLPISKDMFSLVENIRTNFSTSINIRDAEHSNEQPEKPNLDAIQRKLLVDCVNDILENKLWPESHTINLNKEHRAQVLLRLVTQEMQELFSQPSQSATGMLHAMLEGSLSKEKHWCIFESEILDVVNDIERLIFKQLLDESLLDLIALSRRMSNIHYKSRSILFSR</sequence>
<accession>A0ACC2EHG9</accession>
<evidence type="ECO:0000313" key="2">
    <source>
        <dbReference type="Proteomes" id="UP001162992"/>
    </source>
</evidence>
<gene>
    <name evidence="1" type="ORF">O6H91_02G082000</name>
</gene>
<name>A0ACC2EHG9_DIPCM</name>
<organism evidence="1 2">
    <name type="scientific">Diphasiastrum complanatum</name>
    <name type="common">Issler's clubmoss</name>
    <name type="synonym">Lycopodium complanatum</name>
    <dbReference type="NCBI Taxonomy" id="34168"/>
    <lineage>
        <taxon>Eukaryota</taxon>
        <taxon>Viridiplantae</taxon>
        <taxon>Streptophyta</taxon>
        <taxon>Embryophyta</taxon>
        <taxon>Tracheophyta</taxon>
        <taxon>Lycopodiopsida</taxon>
        <taxon>Lycopodiales</taxon>
        <taxon>Lycopodiaceae</taxon>
        <taxon>Lycopodioideae</taxon>
        <taxon>Diphasiastrum</taxon>
    </lineage>
</organism>
<dbReference type="EMBL" id="CM055093">
    <property type="protein sequence ID" value="KAJ7565938.1"/>
    <property type="molecule type" value="Genomic_DNA"/>
</dbReference>
<dbReference type="Proteomes" id="UP001162992">
    <property type="component" value="Chromosome 2"/>
</dbReference>